<gene>
    <name evidence="1" type="ORF">JR316_0004336</name>
</gene>
<protein>
    <submittedName>
        <fullName evidence="1">Uncharacterized protein</fullName>
    </submittedName>
</protein>
<sequence>MLFKALNPFHDLIPIGRMISQEDPLGLRGKVDLVASGVGMILRKLDVTGRKIAMAGTLVVTTEWCLMSPLTVVLNAVGNVTAARIGTKRRGSVVINDQDLQLIKPAVLPVIMSGKDDKHGAGAEAERDAPVVMDHYPAHSTLLFSSEPTTHHTLSRMAHTLEYQFDAVDADVILLCTEMDRSTEFHIHKCILSAASPFFDDMFTLPQLADDASDKVPIIPVSEPSHILDTLLRYVYPVSRPIIESLDELLLVLDAAVKYDFPTVITALRSLLLSSRFLQLSPIRVYAVACRYGFWEEAKIASRHTLSVNLLDAPPTKEFKYISAYEYHQLLTLHKTRASAAIDLIRAPEDFKCMQCNGSAFTMNDAPKWWHQFEKKAKAELAVRPTTEVIFGMEFLFKAAQSSGCSRCPESVLDSWKFLQHLKESIDALPSTVSGFNS</sequence>
<name>A0ACB8H2L8_PSICU</name>
<dbReference type="EMBL" id="JAFIQS020000004">
    <property type="protein sequence ID" value="KAH9482238.1"/>
    <property type="molecule type" value="Genomic_DNA"/>
</dbReference>
<evidence type="ECO:0000313" key="1">
    <source>
        <dbReference type="EMBL" id="KAH9482238.1"/>
    </source>
</evidence>
<keyword evidence="2" id="KW-1185">Reference proteome</keyword>
<accession>A0ACB8H2L8</accession>
<comment type="caution">
    <text evidence="1">The sequence shown here is derived from an EMBL/GenBank/DDBJ whole genome shotgun (WGS) entry which is preliminary data.</text>
</comment>
<dbReference type="Proteomes" id="UP000664032">
    <property type="component" value="Unassembled WGS sequence"/>
</dbReference>
<evidence type="ECO:0000313" key="2">
    <source>
        <dbReference type="Proteomes" id="UP000664032"/>
    </source>
</evidence>
<proteinExistence type="predicted"/>
<reference evidence="1" key="1">
    <citation type="submission" date="2021-10" db="EMBL/GenBank/DDBJ databases">
        <title>Psilocybe cubensis genome.</title>
        <authorList>
            <person name="Mckernan K.J."/>
            <person name="Crawford S."/>
            <person name="Trippe A."/>
            <person name="Kane L.T."/>
            <person name="Mclaughlin S."/>
        </authorList>
    </citation>
    <scope>NUCLEOTIDE SEQUENCE</scope>
    <source>
        <strain evidence="1">MGC-MH-2018</strain>
    </source>
</reference>
<organism evidence="1 2">
    <name type="scientific">Psilocybe cubensis</name>
    <name type="common">Psychedelic mushroom</name>
    <name type="synonym">Stropharia cubensis</name>
    <dbReference type="NCBI Taxonomy" id="181762"/>
    <lineage>
        <taxon>Eukaryota</taxon>
        <taxon>Fungi</taxon>
        <taxon>Dikarya</taxon>
        <taxon>Basidiomycota</taxon>
        <taxon>Agaricomycotina</taxon>
        <taxon>Agaricomycetes</taxon>
        <taxon>Agaricomycetidae</taxon>
        <taxon>Agaricales</taxon>
        <taxon>Agaricineae</taxon>
        <taxon>Strophariaceae</taxon>
        <taxon>Psilocybe</taxon>
    </lineage>
</organism>